<dbReference type="Gene3D" id="2.60.120.260">
    <property type="entry name" value="Galactose-binding domain-like"/>
    <property type="match status" value="1"/>
</dbReference>
<keyword evidence="3" id="KW-1185">Reference proteome</keyword>
<reference evidence="3" key="1">
    <citation type="submission" date="2018-11" db="EMBL/GenBank/DDBJ databases">
        <title>Genome sequencing of a novel mesophilic and cellulolytic organism within the genus Hungateiclostridium.</title>
        <authorList>
            <person name="Rettenmaier R."/>
            <person name="Liebl W."/>
            <person name="Zverlov V."/>
        </authorList>
    </citation>
    <scope>NUCLEOTIDE SEQUENCE [LARGE SCALE GENOMIC DNA]</scope>
    <source>
        <strain evidence="3">N2K1</strain>
    </source>
</reference>
<dbReference type="Pfam" id="PF13472">
    <property type="entry name" value="Lipase_GDSL_2"/>
    <property type="match status" value="1"/>
</dbReference>
<gene>
    <name evidence="2" type="ORF">EFD62_00215</name>
</gene>
<organism evidence="2 3">
    <name type="scientific">Acetivibrio mesophilus</name>
    <dbReference type="NCBI Taxonomy" id="2487273"/>
    <lineage>
        <taxon>Bacteria</taxon>
        <taxon>Bacillati</taxon>
        <taxon>Bacillota</taxon>
        <taxon>Clostridia</taxon>
        <taxon>Eubacteriales</taxon>
        <taxon>Oscillospiraceae</taxon>
        <taxon>Acetivibrio</taxon>
    </lineage>
</organism>
<protein>
    <submittedName>
        <fullName evidence="2">SGNH/GDSL hydrolase family protein</fullName>
    </submittedName>
</protein>
<dbReference type="EMBL" id="RLII01000001">
    <property type="protein sequence ID" value="RXE60401.1"/>
    <property type="molecule type" value="Genomic_DNA"/>
</dbReference>
<name>A0A4Q0I7L4_9FIRM</name>
<evidence type="ECO:0000259" key="1">
    <source>
        <dbReference type="Pfam" id="PF13472"/>
    </source>
</evidence>
<dbReference type="GO" id="GO:0016787">
    <property type="term" value="F:hydrolase activity"/>
    <property type="evidence" value="ECO:0007669"/>
    <property type="project" value="UniProtKB-KW"/>
</dbReference>
<dbReference type="SUPFAM" id="SSF52266">
    <property type="entry name" value="SGNH hydrolase"/>
    <property type="match status" value="1"/>
</dbReference>
<dbReference type="CDD" id="cd00229">
    <property type="entry name" value="SGNH_hydrolase"/>
    <property type="match status" value="1"/>
</dbReference>
<dbReference type="InterPro" id="IPR036514">
    <property type="entry name" value="SGNH_hydro_sf"/>
</dbReference>
<dbReference type="OrthoDB" id="1838716at2"/>
<dbReference type="Proteomes" id="UP000289166">
    <property type="component" value="Unassembled WGS sequence"/>
</dbReference>
<dbReference type="RefSeq" id="WP_128705512.1">
    <property type="nucleotide sequence ID" value="NZ_RLII01000001.1"/>
</dbReference>
<feature type="domain" description="SGNH hydrolase-type esterase" evidence="1">
    <location>
        <begin position="168"/>
        <end position="325"/>
    </location>
</feature>
<dbReference type="InterPro" id="IPR013830">
    <property type="entry name" value="SGNH_hydro"/>
</dbReference>
<accession>A0A4Q0I7L4</accession>
<dbReference type="AlphaFoldDB" id="A0A4Q0I7L4"/>
<dbReference type="Gene3D" id="3.40.50.1110">
    <property type="entry name" value="SGNH hydrolase"/>
    <property type="match status" value="1"/>
</dbReference>
<keyword evidence="2" id="KW-0378">Hydrolase</keyword>
<comment type="caution">
    <text evidence="2">The sequence shown here is derived from an EMBL/GenBank/DDBJ whole genome shotgun (WGS) entry which is preliminary data.</text>
</comment>
<proteinExistence type="predicted"/>
<sequence>MILDSKSKNIKRYFKNAYDVKICDDGSLWPVRFTDKLFSVYSQDEARRIRSFCPSGVCIELVTDSSFLCLYIKTLDFARNFAYFDLYIDDVFVETIGAEPESSLPGTITFELCRMYLNRKVKGDKRKQKITIYLPHLADVRIKAIELEDGSVAEDCCNETKHMKTLLCLGDSITQGMTAKNPSSAYPVQLARILGMKMINHGIGGYVFNEESLDEEMDINPDLITVAYGINDWSRYNSIDYFRERCYNYFSKLTAIFPGAKIFAVTPIWCSSENEPKAMGYLCEIRKEIGQIACKFESVHVIGGLKMVPNRPDYFVDGIHPNDLGFMHYSLNLLNEIRTAECKSSNCIW</sequence>
<evidence type="ECO:0000313" key="2">
    <source>
        <dbReference type="EMBL" id="RXE60401.1"/>
    </source>
</evidence>
<evidence type="ECO:0000313" key="3">
    <source>
        <dbReference type="Proteomes" id="UP000289166"/>
    </source>
</evidence>